<organism evidence="2 3">
    <name type="scientific">Flectobacillus rivi</name>
    <dbReference type="NCBI Taxonomy" id="2984209"/>
    <lineage>
        <taxon>Bacteria</taxon>
        <taxon>Pseudomonadati</taxon>
        <taxon>Bacteroidota</taxon>
        <taxon>Cytophagia</taxon>
        <taxon>Cytophagales</taxon>
        <taxon>Flectobacillaceae</taxon>
        <taxon>Flectobacillus</taxon>
    </lineage>
</organism>
<dbReference type="Gene3D" id="3.40.50.300">
    <property type="entry name" value="P-loop containing nucleotide triphosphate hydrolases"/>
    <property type="match status" value="1"/>
</dbReference>
<dbReference type="PANTHER" id="PTHR43581:SF2">
    <property type="entry name" value="EXCINUCLEASE ATPASE SUBUNIT"/>
    <property type="match status" value="1"/>
</dbReference>
<dbReference type="Proteomes" id="UP001225761">
    <property type="component" value="Unassembled WGS sequence"/>
</dbReference>
<evidence type="ECO:0000313" key="3">
    <source>
        <dbReference type="Proteomes" id="UP001225761"/>
    </source>
</evidence>
<comment type="caution">
    <text evidence="2">The sequence shown here is derived from an EMBL/GenBank/DDBJ whole genome shotgun (WGS) entry which is preliminary data.</text>
</comment>
<dbReference type="InterPro" id="IPR027417">
    <property type="entry name" value="P-loop_NTPase"/>
</dbReference>
<name>A0ABT6Z9C4_9BACT</name>
<dbReference type="EMBL" id="JASHIE010000025">
    <property type="protein sequence ID" value="MDI9877729.1"/>
    <property type="molecule type" value="Genomic_DNA"/>
</dbReference>
<evidence type="ECO:0000313" key="2">
    <source>
        <dbReference type="EMBL" id="MDI9877729.1"/>
    </source>
</evidence>
<dbReference type="Pfam" id="PF13304">
    <property type="entry name" value="AAA_21"/>
    <property type="match status" value="1"/>
</dbReference>
<keyword evidence="3" id="KW-1185">Reference proteome</keyword>
<dbReference type="RefSeq" id="WP_283383747.1">
    <property type="nucleotide sequence ID" value="NZ_JASHIE010000025.1"/>
</dbReference>
<dbReference type="SUPFAM" id="SSF52540">
    <property type="entry name" value="P-loop containing nucleoside triphosphate hydrolases"/>
    <property type="match status" value="1"/>
</dbReference>
<dbReference type="InterPro" id="IPR051396">
    <property type="entry name" value="Bact_Antivir_Def_Nuclease"/>
</dbReference>
<feature type="domain" description="ATPase AAA-type core" evidence="1">
    <location>
        <begin position="190"/>
        <end position="426"/>
    </location>
</feature>
<proteinExistence type="predicted"/>
<reference evidence="2 3" key="1">
    <citation type="submission" date="2023-05" db="EMBL/GenBank/DDBJ databases">
        <title>Novel species of genus Flectobacillus isolated from stream in China.</title>
        <authorList>
            <person name="Lu H."/>
        </authorList>
    </citation>
    <scope>NUCLEOTIDE SEQUENCE [LARGE SCALE GENOMIC DNA]</scope>
    <source>
        <strain evidence="2 3">LFS242W</strain>
    </source>
</reference>
<gene>
    <name evidence="2" type="ORF">QM481_24515</name>
</gene>
<evidence type="ECO:0000259" key="1">
    <source>
        <dbReference type="Pfam" id="PF13304"/>
    </source>
</evidence>
<accession>A0ABT6Z9C4</accession>
<sequence length="529" mass="60517">MNRKELPNGVIDLLKDISKQVREYNLTAEYPLVAKPATDDYLLLIYPKGHEELFFRIDSIARYEPYDFENSTLLRILLNKKSSKITHGLKDNYRNLVSLKDILDMFKLYLSSLQTLTPSITATETSSIDYSDLFEIDSPVSEPLVNEPNVYLLPEQKELPYTLKQLSVSNFQGILQTKLEAIPVDAQWIFLVGENGFGKTTVLQSIFLGLNGRLDGNTNLVEEANCVIQVEYKSQEESFINDIINNHHPLQHLVAYGPIRLNLSGTQNDEEGKSSISYNLFNSDGWLLNIEYELVKWKLKKDPRFELVKKAFCTLIPQLDDIRYNPDTDKIEYIEKEIDASGDAIYQPLPFKKLASGFKAIIALAGDIILRLSRKQPDIKNPHDLKGIVLIDELDLHLHPKLQREIVGKFSTIFPQIQFIVTTHSPIPLLGAYANSIIIKVTRTKKNGIELERVNIDLKNLTPNLLLTSGVFDLEDFVSVQHENLGDVRTEDSYEELEENLKVEEYLKEFEESNQQFPDELFLPKSNPK</sequence>
<dbReference type="InterPro" id="IPR003959">
    <property type="entry name" value="ATPase_AAA_core"/>
</dbReference>
<protein>
    <submittedName>
        <fullName evidence="2">AAA family ATPase</fullName>
    </submittedName>
</protein>
<dbReference type="PANTHER" id="PTHR43581">
    <property type="entry name" value="ATP/GTP PHOSPHATASE"/>
    <property type="match status" value="1"/>
</dbReference>